<dbReference type="EMBL" id="VOOS01000006">
    <property type="protein sequence ID" value="TXB63893.1"/>
    <property type="molecule type" value="Genomic_DNA"/>
</dbReference>
<dbReference type="Proteomes" id="UP000321721">
    <property type="component" value="Unassembled WGS sequence"/>
</dbReference>
<evidence type="ECO:0008006" key="4">
    <source>
        <dbReference type="Google" id="ProtNLM"/>
    </source>
</evidence>
<comment type="caution">
    <text evidence="2">The sequence shown here is derived from an EMBL/GenBank/DDBJ whole genome shotgun (WGS) entry which is preliminary data.</text>
</comment>
<evidence type="ECO:0000313" key="2">
    <source>
        <dbReference type="EMBL" id="TXB63893.1"/>
    </source>
</evidence>
<keyword evidence="3" id="KW-1185">Reference proteome</keyword>
<protein>
    <recommendedName>
        <fullName evidence="4">Aromatic hydrocarbon degradation protein</fullName>
    </recommendedName>
</protein>
<name>A0A5C6RNT7_9FLAO</name>
<proteinExistence type="predicted"/>
<evidence type="ECO:0000256" key="1">
    <source>
        <dbReference type="SAM" id="SignalP"/>
    </source>
</evidence>
<organism evidence="2 3">
    <name type="scientific">Vicingus serpentipes</name>
    <dbReference type="NCBI Taxonomy" id="1926625"/>
    <lineage>
        <taxon>Bacteria</taxon>
        <taxon>Pseudomonadati</taxon>
        <taxon>Bacteroidota</taxon>
        <taxon>Flavobacteriia</taxon>
        <taxon>Flavobacteriales</taxon>
        <taxon>Vicingaceae</taxon>
        <taxon>Vicingus</taxon>
    </lineage>
</organism>
<reference evidence="2 3" key="1">
    <citation type="submission" date="2019-08" db="EMBL/GenBank/DDBJ databases">
        <title>Genome of Vicingus serpentipes NCIMB 15042.</title>
        <authorList>
            <person name="Bowman J.P."/>
        </authorList>
    </citation>
    <scope>NUCLEOTIDE SEQUENCE [LARGE SCALE GENOMIC DNA]</scope>
    <source>
        <strain evidence="2 3">NCIMB 15042</strain>
    </source>
</reference>
<feature type="chain" id="PRO_5023037600" description="Aromatic hydrocarbon degradation protein" evidence="1">
    <location>
        <begin position="27"/>
        <end position="441"/>
    </location>
</feature>
<feature type="signal peptide" evidence="1">
    <location>
        <begin position="1"/>
        <end position="26"/>
    </location>
</feature>
<dbReference type="SUPFAM" id="SSF56935">
    <property type="entry name" value="Porins"/>
    <property type="match status" value="1"/>
</dbReference>
<dbReference type="AlphaFoldDB" id="A0A5C6RNT7"/>
<accession>A0A5C6RNT7</accession>
<sequence>MRMQKFKNLILGTFIVALTLHGFGQATTNSPYSKYGIGVLRSESFNQNFALGGAGLGFRSNSSLNLLNPASYSEISITTVEFGVTNNALWLSDGTQSQFQNNAYIDHIAFGFPVINNKWGMSFGMLPYSNVGYDYQNTDRVSLVEGDTIDLNYYYKGDGGLNKVYFGNALKFRIDSTSNVSFGVNASLIFGSINADKKVVYGNLPSSYNTWQITKSSVADFNFDAGIQYQKTFINAKDEKYNLTIGATYTLGRELKSKDSDLIRTFAGNIEFGTAKDTILNVDEQAGIIELPSQIGAGIAFEKQNKWTVLVDYKTTAWDKVQNSEPNLYQYKMSHSINGGFEFIPKYDAFNNYFKRIKYRIGARYKTSYLTINDKNINEYGITFGLSLPMKRTDSAIPGLNFGLEYGKRGTTDAGLVEEKFVNFNFGITINDRWFIKRKYD</sequence>
<keyword evidence="1" id="KW-0732">Signal</keyword>
<evidence type="ECO:0000313" key="3">
    <source>
        <dbReference type="Proteomes" id="UP000321721"/>
    </source>
</evidence>
<dbReference type="OrthoDB" id="1491239at2"/>
<gene>
    <name evidence="2" type="ORF">FRY74_11600</name>
</gene>
<dbReference type="Gene3D" id="2.40.160.60">
    <property type="entry name" value="Outer membrane protein transport protein (OMPP1/FadL/TodX)"/>
    <property type="match status" value="1"/>
</dbReference>